<feature type="domain" description="Major facilitator superfamily (MFS) profile" evidence="6">
    <location>
        <begin position="69"/>
        <end position="539"/>
    </location>
</feature>
<feature type="transmembrane region" description="Helical" evidence="5">
    <location>
        <begin position="374"/>
        <end position="393"/>
    </location>
</feature>
<organism evidence="7 9">
    <name type="scientific">Thyridium curvatum</name>
    <dbReference type="NCBI Taxonomy" id="1093900"/>
    <lineage>
        <taxon>Eukaryota</taxon>
        <taxon>Fungi</taxon>
        <taxon>Dikarya</taxon>
        <taxon>Ascomycota</taxon>
        <taxon>Pezizomycotina</taxon>
        <taxon>Sordariomycetes</taxon>
        <taxon>Sordariomycetidae</taxon>
        <taxon>Thyridiales</taxon>
        <taxon>Thyridiaceae</taxon>
        <taxon>Thyridium</taxon>
    </lineage>
</organism>
<feature type="transmembrane region" description="Helical" evidence="5">
    <location>
        <begin position="222"/>
        <end position="245"/>
    </location>
</feature>
<dbReference type="PROSITE" id="PS00216">
    <property type="entry name" value="SUGAR_TRANSPORT_1"/>
    <property type="match status" value="1"/>
</dbReference>
<dbReference type="InterPro" id="IPR011701">
    <property type="entry name" value="MFS"/>
</dbReference>
<dbReference type="GO" id="GO:0022857">
    <property type="term" value="F:transmembrane transporter activity"/>
    <property type="evidence" value="ECO:0007669"/>
    <property type="project" value="InterPro"/>
</dbReference>
<feature type="transmembrane region" description="Helical" evidence="5">
    <location>
        <begin position="134"/>
        <end position="153"/>
    </location>
</feature>
<feature type="transmembrane region" description="Helical" evidence="5">
    <location>
        <begin position="187"/>
        <end position="210"/>
    </location>
</feature>
<dbReference type="PANTHER" id="PTHR23501:SF43">
    <property type="entry name" value="MULTIDRUG TRANSPORTER, PUTATIVE (AFU_ORTHOLOGUE AFUA_6G03040)-RELATED"/>
    <property type="match status" value="1"/>
</dbReference>
<evidence type="ECO:0000313" key="9">
    <source>
        <dbReference type="Proteomes" id="UP000319257"/>
    </source>
</evidence>
<evidence type="ECO:0000256" key="5">
    <source>
        <dbReference type="SAM" id="Phobius"/>
    </source>
</evidence>
<dbReference type="GO" id="GO:0005886">
    <property type="term" value="C:plasma membrane"/>
    <property type="evidence" value="ECO:0007669"/>
    <property type="project" value="TreeGrafter"/>
</dbReference>
<dbReference type="Gene3D" id="1.20.1720.10">
    <property type="entry name" value="Multidrug resistance protein D"/>
    <property type="match status" value="1"/>
</dbReference>
<evidence type="ECO:0000256" key="3">
    <source>
        <dbReference type="ARBA" id="ARBA00022989"/>
    </source>
</evidence>
<sequence length="564" mass="61626">MGDESTIPMTTVSIAASPESDARSASDHGNDLVLKKVHIARWRLVTILAWYSLLGSESNHPCNIVLMQKLYSIGMGLFLSLMDTTIVATMLLSISEEFGGFRLSSWVVLSYTLAYVACAVLIARLSDAMGRKSVLCISFTIFLAASMACGASQNLDQLIGFRAAQGVGGAGLYSMTMIIYPEICPPAMVPLISSILGIIVALAGVSGPVIGGLLTTYRDWRYVFWINGPCAFVPGIVLFFVWPSNFQSYTKVRFRHLDYLGTLFILVGTVLLVFIINQGAVREYAWSSAPTIAVFVLSGLSWIGLVFWQWEMSRRTKLRHIRPQFPFRILSNRVMMATIICTILNGFVMFLVIINIPMRAQIVHIYDAIKSGVLLLPLMGSTAVGSMLGGALSSKKNRTFWTLNAASSFMLIGTGLLSTLPTSVLPTKSQYGYQVLLGLGLGLNLSTSTFMTSLNVEFEDHAVAQGIVAQMRVFGGSIGVAAGFIVLNSLIQQKLTGVLSPQQLDDFYRTPIVITSFNILQQLEVRRTYIQAFTVNMQKPTLNQKAPGRSGGGVCEERCDFRAS</sequence>
<dbReference type="Pfam" id="PF07690">
    <property type="entry name" value="MFS_1"/>
    <property type="match status" value="1"/>
</dbReference>
<evidence type="ECO:0000259" key="6">
    <source>
        <dbReference type="PROSITE" id="PS50850"/>
    </source>
</evidence>
<keyword evidence="4 5" id="KW-0472">Membrane</keyword>
<dbReference type="PROSITE" id="PS50850">
    <property type="entry name" value="MFS"/>
    <property type="match status" value="1"/>
</dbReference>
<dbReference type="InterPro" id="IPR005829">
    <property type="entry name" value="Sugar_transporter_CS"/>
</dbReference>
<dbReference type="InParanoid" id="A0A507AJB4"/>
<feature type="transmembrane region" description="Helical" evidence="5">
    <location>
        <begin position="431"/>
        <end position="452"/>
    </location>
</feature>
<feature type="transmembrane region" description="Helical" evidence="5">
    <location>
        <begin position="400"/>
        <end position="419"/>
    </location>
</feature>
<evidence type="ECO:0000313" key="8">
    <source>
        <dbReference type="EMBL" id="TPX07524.1"/>
    </source>
</evidence>
<accession>A0A507AJB4</accession>
<reference evidence="7 9" key="1">
    <citation type="submission" date="2019-06" db="EMBL/GenBank/DDBJ databases">
        <title>Draft genome sequence of the filamentous fungus Phialemoniopsis curvata isolated from diesel fuel.</title>
        <authorList>
            <person name="Varaljay V.A."/>
            <person name="Lyon W.J."/>
            <person name="Crouch A.L."/>
            <person name="Drake C.E."/>
            <person name="Hollomon J.M."/>
            <person name="Nadeau L.J."/>
            <person name="Nunn H.S."/>
            <person name="Stevenson B.S."/>
            <person name="Bojanowski C.L."/>
            <person name="Crookes-Goodson W.J."/>
        </authorList>
    </citation>
    <scope>NUCLEOTIDE SEQUENCE [LARGE SCALE GENOMIC DNA]</scope>
    <source>
        <strain evidence="7 9">D216</strain>
    </source>
</reference>
<feature type="transmembrane region" description="Helical" evidence="5">
    <location>
        <begin position="257"/>
        <end position="276"/>
    </location>
</feature>
<dbReference type="Proteomes" id="UP000319257">
    <property type="component" value="Unassembled WGS sequence"/>
</dbReference>
<dbReference type="EMBL" id="SKBQ01000008">
    <property type="protein sequence ID" value="TPX07524.1"/>
    <property type="molecule type" value="Genomic_DNA"/>
</dbReference>
<keyword evidence="2 5" id="KW-0812">Transmembrane</keyword>
<dbReference type="InterPro" id="IPR036259">
    <property type="entry name" value="MFS_trans_sf"/>
</dbReference>
<feature type="transmembrane region" description="Helical" evidence="5">
    <location>
        <begin position="288"/>
        <end position="308"/>
    </location>
</feature>
<keyword evidence="9" id="KW-1185">Reference proteome</keyword>
<dbReference type="AlphaFoldDB" id="A0A507AJB4"/>
<comment type="caution">
    <text evidence="7">The sequence shown here is derived from an EMBL/GenBank/DDBJ whole genome shotgun (WGS) entry which is preliminary data.</text>
</comment>
<dbReference type="InterPro" id="IPR020846">
    <property type="entry name" value="MFS_dom"/>
</dbReference>
<dbReference type="Gene3D" id="1.20.1250.20">
    <property type="entry name" value="MFS general substrate transporter like domains"/>
    <property type="match status" value="1"/>
</dbReference>
<feature type="transmembrane region" description="Helical" evidence="5">
    <location>
        <begin position="70"/>
        <end position="91"/>
    </location>
</feature>
<protein>
    <recommendedName>
        <fullName evidence="6">Major facilitator superfamily (MFS) profile domain-containing protein</fullName>
    </recommendedName>
</protein>
<dbReference type="RefSeq" id="XP_030989114.1">
    <property type="nucleotide sequence ID" value="XM_031136149.1"/>
</dbReference>
<dbReference type="SUPFAM" id="SSF103473">
    <property type="entry name" value="MFS general substrate transporter"/>
    <property type="match status" value="1"/>
</dbReference>
<name>A0A507AJB4_9PEZI</name>
<evidence type="ECO:0000256" key="1">
    <source>
        <dbReference type="ARBA" id="ARBA00004141"/>
    </source>
</evidence>
<gene>
    <name evidence="7" type="ORF">E0L32_002006</name>
    <name evidence="8" type="ORF">E0L32_002127</name>
</gene>
<dbReference type="PANTHER" id="PTHR23501">
    <property type="entry name" value="MAJOR FACILITATOR SUPERFAMILY"/>
    <property type="match status" value="1"/>
</dbReference>
<evidence type="ECO:0000256" key="2">
    <source>
        <dbReference type="ARBA" id="ARBA00022692"/>
    </source>
</evidence>
<comment type="subcellular location">
    <subcellularLocation>
        <location evidence="1">Membrane</location>
        <topology evidence="1">Multi-pass membrane protein</topology>
    </subcellularLocation>
</comment>
<dbReference type="EMBL" id="SKBQ01000008">
    <property type="protein sequence ID" value="TPX07403.1"/>
    <property type="molecule type" value="Genomic_DNA"/>
</dbReference>
<dbReference type="OrthoDB" id="440553at2759"/>
<feature type="transmembrane region" description="Helical" evidence="5">
    <location>
        <begin position="103"/>
        <end position="122"/>
    </location>
</feature>
<proteinExistence type="predicted"/>
<evidence type="ECO:0000313" key="7">
    <source>
        <dbReference type="EMBL" id="TPX07403.1"/>
    </source>
</evidence>
<dbReference type="GeneID" id="41969453"/>
<keyword evidence="3 5" id="KW-1133">Transmembrane helix</keyword>
<evidence type="ECO:0000256" key="4">
    <source>
        <dbReference type="ARBA" id="ARBA00023136"/>
    </source>
</evidence>
<feature type="transmembrane region" description="Helical" evidence="5">
    <location>
        <begin position="473"/>
        <end position="491"/>
    </location>
</feature>
<feature type="transmembrane region" description="Helical" evidence="5">
    <location>
        <begin position="329"/>
        <end position="354"/>
    </location>
</feature>